<keyword evidence="1" id="KW-1133">Transmembrane helix</keyword>
<dbReference type="VEuPathDB" id="GiardiaDB:GL50581_572"/>
<evidence type="ECO:0000313" key="5">
    <source>
        <dbReference type="Proteomes" id="UP000018040"/>
    </source>
</evidence>
<dbReference type="VEuPathDB" id="GiardiaDB:DHA2_154521"/>
<evidence type="ECO:0000313" key="4">
    <source>
        <dbReference type="EMBL" id="ESU40274.1"/>
    </source>
</evidence>
<dbReference type="InterPro" id="IPR005127">
    <property type="entry name" value="Giardia_VSP"/>
</dbReference>
<feature type="domain" description="EGF-like" evidence="3">
    <location>
        <begin position="534"/>
        <end position="567"/>
    </location>
</feature>
<name>V6TNT8_GIAIN</name>
<reference evidence="4 5" key="2">
    <citation type="journal article" date="2013" name="Genome Biol. Evol.">
        <title>Genome sequencing of Giardia lamblia genotypes A2 and B isolates (DH and GS) and comparative analysis with the genomes of genotypes A1 and E (WB and Pig).</title>
        <authorList>
            <person name="Adam R.D."/>
            <person name="Dahlstrom E.W."/>
            <person name="Martens C.A."/>
            <person name="Bruno D.P."/>
            <person name="Barbian K.D."/>
            <person name="Ricklefs S.M."/>
            <person name="Hernandez M.M."/>
            <person name="Narla N.P."/>
            <person name="Patel R.B."/>
            <person name="Porcella S.F."/>
            <person name="Nash T.E."/>
        </authorList>
    </citation>
    <scope>NUCLEOTIDE SEQUENCE [LARGE SCALE GENOMIC DNA]</scope>
    <source>
        <strain evidence="4 5">GS</strain>
    </source>
</reference>
<dbReference type="PANTHER" id="PTHR23275">
    <property type="entry name" value="CABRIOLET.-RELATED"/>
    <property type="match status" value="1"/>
</dbReference>
<dbReference type="AlphaFoldDB" id="V6TNT8"/>
<dbReference type="PANTHER" id="PTHR23275:SF100">
    <property type="entry name" value="EGF-LIKE DOMAIN-CONTAINING PROTEIN"/>
    <property type="match status" value="1"/>
</dbReference>
<dbReference type="OrthoDB" id="2563779at2759"/>
<dbReference type="VEuPathDB" id="GiardiaDB:GL50803_00d11521"/>
<dbReference type="Pfam" id="PF03302">
    <property type="entry name" value="VSP"/>
    <property type="match status" value="2"/>
</dbReference>
<dbReference type="SMART" id="SM00261">
    <property type="entry name" value="FU"/>
    <property type="match status" value="4"/>
</dbReference>
<organism evidence="4 5">
    <name type="scientific">Giardia intestinalis</name>
    <name type="common">Giardia lamblia</name>
    <dbReference type="NCBI Taxonomy" id="5741"/>
    <lineage>
        <taxon>Eukaryota</taxon>
        <taxon>Metamonada</taxon>
        <taxon>Diplomonadida</taxon>
        <taxon>Hexamitidae</taxon>
        <taxon>Giardiinae</taxon>
        <taxon>Giardia</taxon>
    </lineage>
</organism>
<sequence length="644" mass="65554">VLLAIYFAVGALAIECLAGGDAANKCTPDKCESVGNAQICTDCQAGNVPINGVCADATASEANCKNKAGNGKADQTCEQCLNAYFMYKGGCYQTTQQPGQSMCAGASDGKCDTPADGKTYFVVPGATKTDQSVVACGDTTGVTVDTNKKYVGVDGCAKCDAPESLSAAGTATATCTECNANLYLKTVTEETSKTSCVAEAACKEEGTHFPTTDSSNGDKKVCASCGTAANGGIDNCGECSLLTPASRANSVLITCTKCENSKYLKSDGTCVDNCASDSTEFAKEDDVNGNRCVSCGDETDGITDCTTCSNAENTLKCSACNNDKKPNTTGTACVACNIANCANCNEENVCEACTNNKKLSPLKDACLDICPAGTYDSSNVCTPCHTSCAECNNSAEATSCTACYPGHVLNKTNSSTTSTCIPECTGRYAENCGANQCTANIGGSKYCSKCKSGFVPVDGLCVSVGTTRAAPNGCTPGIDGTCSACTDAYFKESGGCYLSTAYPGNTLCSQAANGQCSQCANGQQVDSNTGSCPACDSTCKTCTATNDPTKCSACFPGYYLDAGKACKKCSETSGDIQGVENCISCLAPTSPSTPTPVTCYVTQTPTVDPADPSVNKTGLSSGAIAGISVAVIVVVGGLVEFLCW</sequence>
<proteinExistence type="predicted"/>
<keyword evidence="2" id="KW-0732">Signal</keyword>
<protein>
    <submittedName>
        <fullName evidence="4">Variant-specific surface protein</fullName>
    </submittedName>
</protein>
<feature type="chain" id="PRO_5004753522" evidence="2">
    <location>
        <begin position="19"/>
        <end position="644"/>
    </location>
</feature>
<feature type="domain" description="EGF-like" evidence="3">
    <location>
        <begin position="423"/>
        <end position="462"/>
    </location>
</feature>
<evidence type="ECO:0000259" key="3">
    <source>
        <dbReference type="SMART" id="SM00181"/>
    </source>
</evidence>
<reference evidence="5" key="1">
    <citation type="submission" date="2012-02" db="EMBL/GenBank/DDBJ databases">
        <title>Genome sequencing of Giardia lamblia Genotypes A2 and B isolates (DH and GS) and comparative analysis with the genomes of Genotypes A1 and E (WB and Pig).</title>
        <authorList>
            <person name="Adam R."/>
            <person name="Dahlstrom E."/>
            <person name="Martens C."/>
            <person name="Bruno D."/>
            <person name="Barbian K."/>
            <person name="Porcella S.F."/>
            <person name="Nash T."/>
        </authorList>
    </citation>
    <scope>NUCLEOTIDE SEQUENCE</scope>
    <source>
        <strain evidence="5">GS</strain>
    </source>
</reference>
<dbReference type="VEuPathDB" id="GiardiaDB:QR46_4636"/>
<feature type="signal peptide" evidence="2">
    <location>
        <begin position="1"/>
        <end position="18"/>
    </location>
</feature>
<dbReference type="Proteomes" id="UP000018040">
    <property type="component" value="Unassembled WGS sequence"/>
</dbReference>
<dbReference type="Gene3D" id="2.10.220.10">
    <property type="entry name" value="Hormone Receptor, Insulin-like Growth Factor Receptor 1, Chain A, domain 2"/>
    <property type="match status" value="2"/>
</dbReference>
<dbReference type="InterPro" id="IPR006212">
    <property type="entry name" value="Furin_repeat"/>
</dbReference>
<evidence type="ECO:0000256" key="2">
    <source>
        <dbReference type="SAM" id="SignalP"/>
    </source>
</evidence>
<dbReference type="EMBL" id="AHHH01000264">
    <property type="protein sequence ID" value="ESU40274.1"/>
    <property type="molecule type" value="Genomic_DNA"/>
</dbReference>
<feature type="domain" description="EGF-like" evidence="3">
    <location>
        <begin position="383"/>
        <end position="421"/>
    </location>
</feature>
<gene>
    <name evidence="4" type="ORF">GSB_150354</name>
</gene>
<dbReference type="SMART" id="SM00181">
    <property type="entry name" value="EGF"/>
    <property type="match status" value="3"/>
</dbReference>
<dbReference type="InterPro" id="IPR009030">
    <property type="entry name" value="Growth_fac_rcpt_cys_sf"/>
</dbReference>
<accession>V6TNT8</accession>
<dbReference type="InterPro" id="IPR000742">
    <property type="entry name" value="EGF"/>
</dbReference>
<comment type="caution">
    <text evidence="4">The sequence shown here is derived from an EMBL/GenBank/DDBJ whole genome shotgun (WGS) entry which is preliminary data.</text>
</comment>
<keyword evidence="1" id="KW-0472">Membrane</keyword>
<dbReference type="SUPFAM" id="SSF57184">
    <property type="entry name" value="Growth factor receptor domain"/>
    <property type="match status" value="3"/>
</dbReference>
<feature type="transmembrane region" description="Helical" evidence="1">
    <location>
        <begin position="622"/>
        <end position="643"/>
    </location>
</feature>
<feature type="non-terminal residue" evidence="4">
    <location>
        <position position="1"/>
    </location>
</feature>
<dbReference type="InterPro" id="IPR052798">
    <property type="entry name" value="Giardia_VSA"/>
</dbReference>
<evidence type="ECO:0000256" key="1">
    <source>
        <dbReference type="SAM" id="Phobius"/>
    </source>
</evidence>
<keyword evidence="1" id="KW-0812">Transmembrane</keyword>